<evidence type="ECO:0000256" key="18">
    <source>
        <dbReference type="ARBA" id="ARBA00048069"/>
    </source>
</evidence>
<dbReference type="Proteomes" id="UP001151088">
    <property type="component" value="Unassembled WGS sequence"/>
</dbReference>
<evidence type="ECO:0000256" key="20">
    <source>
        <dbReference type="ARBA" id="ARBA00049301"/>
    </source>
</evidence>
<evidence type="ECO:0000256" key="2">
    <source>
        <dbReference type="ARBA" id="ARBA00001936"/>
    </source>
</evidence>
<comment type="cofactor">
    <cofactor evidence="4">
        <name>K(+)</name>
        <dbReference type="ChEBI" id="CHEBI:29103"/>
    </cofactor>
</comment>
<dbReference type="PROSITE" id="PS00470">
    <property type="entry name" value="IDH_IMDH"/>
    <property type="match status" value="1"/>
</dbReference>
<evidence type="ECO:0000256" key="11">
    <source>
        <dbReference type="ARBA" id="ARBA00013126"/>
    </source>
</evidence>
<evidence type="ECO:0000256" key="5">
    <source>
        <dbReference type="ARBA" id="ARBA00004033"/>
    </source>
</evidence>
<evidence type="ECO:0000256" key="10">
    <source>
        <dbReference type="ARBA" id="ARBA00012223"/>
    </source>
</evidence>
<dbReference type="RefSeq" id="WP_258731606.1">
    <property type="nucleotide sequence ID" value="NZ_JANTHZ010000002.1"/>
</dbReference>
<gene>
    <name evidence="23" type="ORF">NVS89_05715</name>
</gene>
<evidence type="ECO:0000256" key="14">
    <source>
        <dbReference type="ARBA" id="ARBA00023002"/>
    </source>
</evidence>
<keyword evidence="24" id="KW-1185">Reference proteome</keyword>
<dbReference type="InterPro" id="IPR019818">
    <property type="entry name" value="IsoCit/isopropylmalate_DH_CS"/>
</dbReference>
<evidence type="ECO:0000256" key="21">
    <source>
        <dbReference type="ARBA" id="ARBA00049377"/>
    </source>
</evidence>
<comment type="pathway">
    <text evidence="7">Carbohydrate acid metabolism; tartrate degradation; 2-hydroxy-3-oxosuccinate from L-tartrate: step 1/1.</text>
</comment>
<dbReference type="PANTHER" id="PTHR43275">
    <property type="entry name" value="D-MALATE DEHYDROGENASE [DECARBOXYLATING]"/>
    <property type="match status" value="1"/>
</dbReference>
<evidence type="ECO:0000256" key="4">
    <source>
        <dbReference type="ARBA" id="ARBA00001958"/>
    </source>
</evidence>
<dbReference type="Pfam" id="PF00180">
    <property type="entry name" value="Iso_dh"/>
    <property type="match status" value="1"/>
</dbReference>
<keyword evidence="16" id="KW-0464">Manganese</keyword>
<keyword evidence="13" id="KW-0479">Metal-binding</keyword>
<dbReference type="GO" id="GO:0051287">
    <property type="term" value="F:NAD binding"/>
    <property type="evidence" value="ECO:0007669"/>
    <property type="project" value="InterPro"/>
</dbReference>
<keyword evidence="14 23" id="KW-0560">Oxidoreductase</keyword>
<comment type="caution">
    <text evidence="23">The sequence shown here is derived from an EMBL/GenBank/DDBJ whole genome shotgun (WGS) entry which is preliminary data.</text>
</comment>
<evidence type="ECO:0000256" key="3">
    <source>
        <dbReference type="ARBA" id="ARBA00001946"/>
    </source>
</evidence>
<evidence type="ECO:0000313" key="24">
    <source>
        <dbReference type="Proteomes" id="UP001151088"/>
    </source>
</evidence>
<comment type="cofactor">
    <cofactor evidence="2">
        <name>Mn(2+)</name>
        <dbReference type="ChEBI" id="CHEBI:29035"/>
    </cofactor>
</comment>
<comment type="catalytic activity">
    <reaction evidence="21">
        <text>tartrate + NAD(+) = 2-hydroxy-3-oxosuccinate + NADH + H(+)</text>
        <dbReference type="Rhea" id="RHEA:18853"/>
        <dbReference type="ChEBI" id="CHEBI:15378"/>
        <dbReference type="ChEBI" id="CHEBI:30929"/>
        <dbReference type="ChEBI" id="CHEBI:57540"/>
        <dbReference type="ChEBI" id="CHEBI:57945"/>
        <dbReference type="ChEBI" id="CHEBI:58265"/>
        <dbReference type="EC" id="1.1.1.93"/>
    </reaction>
</comment>
<evidence type="ECO:0000256" key="16">
    <source>
        <dbReference type="ARBA" id="ARBA00023211"/>
    </source>
</evidence>
<dbReference type="Gene3D" id="3.40.718.10">
    <property type="entry name" value="Isopropylmalate Dehydrogenase"/>
    <property type="match status" value="1"/>
</dbReference>
<organism evidence="23 24">
    <name type="scientific">Ancylobacter mangrovi</name>
    <dbReference type="NCBI Taxonomy" id="2972472"/>
    <lineage>
        <taxon>Bacteria</taxon>
        <taxon>Pseudomonadati</taxon>
        <taxon>Pseudomonadota</taxon>
        <taxon>Alphaproteobacteria</taxon>
        <taxon>Hyphomicrobiales</taxon>
        <taxon>Xanthobacteraceae</taxon>
        <taxon>Ancylobacter</taxon>
    </lineage>
</organism>
<comment type="pathway">
    <text evidence="6">Carbohydrate acid metabolism; tartrate degradation; D-glycerate from L-tartrate: step 1/1.</text>
</comment>
<dbReference type="EMBL" id="JANTHZ010000002">
    <property type="protein sequence ID" value="MCS0494587.1"/>
    <property type="molecule type" value="Genomic_DNA"/>
</dbReference>
<evidence type="ECO:0000256" key="12">
    <source>
        <dbReference type="ARBA" id="ARBA00013144"/>
    </source>
</evidence>
<evidence type="ECO:0000256" key="19">
    <source>
        <dbReference type="ARBA" id="ARBA00048855"/>
    </source>
</evidence>
<dbReference type="AlphaFoldDB" id="A0A9X2T1D5"/>
<dbReference type="GO" id="GO:0050319">
    <property type="term" value="F:tartrate decarboxylase activity"/>
    <property type="evidence" value="ECO:0007669"/>
    <property type="project" value="UniProtKB-EC"/>
</dbReference>
<comment type="catalytic activity">
    <reaction evidence="19">
        <text>(2R,3S)-tartrate + NAD(+) = 2-hydroxy-3-oxosuccinate + NADH + H(+)</text>
        <dbReference type="Rhea" id="RHEA:16457"/>
        <dbReference type="ChEBI" id="CHEBI:15378"/>
        <dbReference type="ChEBI" id="CHEBI:30928"/>
        <dbReference type="ChEBI" id="CHEBI:57540"/>
        <dbReference type="ChEBI" id="CHEBI:57945"/>
        <dbReference type="ChEBI" id="CHEBI:58265"/>
        <dbReference type="EC" id="1.1.1.93"/>
    </reaction>
</comment>
<name>A0A9X2T1D5_9HYPH</name>
<evidence type="ECO:0000259" key="22">
    <source>
        <dbReference type="SMART" id="SM01329"/>
    </source>
</evidence>
<dbReference type="SMART" id="SM01329">
    <property type="entry name" value="Iso_dh"/>
    <property type="match status" value="1"/>
</dbReference>
<comment type="catalytic activity">
    <reaction evidence="18">
        <text>(2R,3R)-tartrate + NAD(+) = 2-hydroxy-3-oxosuccinate + NADH + H(+)</text>
        <dbReference type="Rhea" id="RHEA:15209"/>
        <dbReference type="ChEBI" id="CHEBI:15378"/>
        <dbReference type="ChEBI" id="CHEBI:30924"/>
        <dbReference type="ChEBI" id="CHEBI:57540"/>
        <dbReference type="ChEBI" id="CHEBI:57945"/>
        <dbReference type="ChEBI" id="CHEBI:58265"/>
        <dbReference type="EC" id="1.1.1.93"/>
    </reaction>
</comment>
<dbReference type="EC" id="1.1.1.93" evidence="12"/>
<dbReference type="GO" id="GO:0009027">
    <property type="term" value="F:tartrate dehydrogenase activity"/>
    <property type="evidence" value="ECO:0007669"/>
    <property type="project" value="UniProtKB-EC"/>
</dbReference>
<dbReference type="InterPro" id="IPR050501">
    <property type="entry name" value="ICDH/IPMDH"/>
</dbReference>
<evidence type="ECO:0000313" key="23">
    <source>
        <dbReference type="EMBL" id="MCS0494587.1"/>
    </source>
</evidence>
<dbReference type="EC" id="4.1.1.73" evidence="10"/>
<dbReference type="SUPFAM" id="SSF53659">
    <property type="entry name" value="Isocitrate/Isopropylmalate dehydrogenase-like"/>
    <property type="match status" value="1"/>
</dbReference>
<dbReference type="GO" id="GO:0000287">
    <property type="term" value="F:magnesium ion binding"/>
    <property type="evidence" value="ECO:0007669"/>
    <property type="project" value="InterPro"/>
</dbReference>
<evidence type="ECO:0000256" key="6">
    <source>
        <dbReference type="ARBA" id="ARBA00004803"/>
    </source>
</evidence>
<keyword evidence="15" id="KW-0520">NAD</keyword>
<evidence type="ECO:0000256" key="15">
    <source>
        <dbReference type="ARBA" id="ARBA00023027"/>
    </source>
</evidence>
<dbReference type="GO" id="GO:0046553">
    <property type="term" value="F:D-malate dehydrogenase (decarboxylating) (NAD+) activity"/>
    <property type="evidence" value="ECO:0007669"/>
    <property type="project" value="UniProtKB-EC"/>
</dbReference>
<sequence length="368" mass="39838">MRQHKIALIPGDGIGSDVIHAGRRVLDTLAANDGGFGFSFETFDWGSDRYRRVGRMMPEDGVDTLRAFDAIYFGAVGDPQIPDHITLWELRLAICQGLDQYANVRPSRLLPNITGPLRPELGREIDWVIVRENSEGEYAGAGGRAHRGLPIEVGLDVSVFTRTGVERIARFACELAMSRPRRKLTIVTKSNAQRHGMVLWDEVCRSVIKDFPELDVDWMLVDAMTMRLVLRPGTVDTVLATNLHADVLSDLASALSGSLGIGATGNLAPDRSTPSMFEPIHGSGFDLIGKGIANPIGAFWSAALMLEHLGEATAANRLMRAIERVTELGTALTPDLGGSATTEDVTNAVIGLIEGQNEAGKRDSRSVA</sequence>
<evidence type="ECO:0000256" key="7">
    <source>
        <dbReference type="ARBA" id="ARBA00004981"/>
    </source>
</evidence>
<feature type="domain" description="Isopropylmalate dehydrogenase-like" evidence="22">
    <location>
        <begin position="5"/>
        <end position="349"/>
    </location>
</feature>
<accession>A0A9X2T1D5</accession>
<comment type="cofactor">
    <cofactor evidence="3">
        <name>Mg(2+)</name>
        <dbReference type="ChEBI" id="CHEBI:18420"/>
    </cofactor>
</comment>
<comment type="function">
    <text evidence="5">Has multiple catalytic activities. Apart from catalyzing the oxidation of (+)-tartrate to oxaloglycolate, also converts meso-tartrate to D-glycerate and catalyzes the oxidative decarboxylation of D-malate to pyruvate.</text>
</comment>
<proteinExistence type="inferred from homology"/>
<dbReference type="EC" id="1.1.1.83" evidence="11"/>
<evidence type="ECO:0000256" key="1">
    <source>
        <dbReference type="ARBA" id="ARBA00001421"/>
    </source>
</evidence>
<dbReference type="PANTHER" id="PTHR43275:SF1">
    <property type="entry name" value="D-MALATE DEHYDROGENASE [DECARBOXYLATING]"/>
    <property type="match status" value="1"/>
</dbReference>
<dbReference type="InterPro" id="IPR024084">
    <property type="entry name" value="IsoPropMal-DH-like_dom"/>
</dbReference>
<comment type="similarity">
    <text evidence="9">Belongs to the isocitrate and isopropylmalate dehydrogenases family.</text>
</comment>
<comment type="pathway">
    <text evidence="8">Carbohydrate acid metabolism; tartrate degradation; 2-hydroxy-3-oxosuccinate from meso-tartrate: step 1/1.</text>
</comment>
<dbReference type="InterPro" id="IPR011829">
    <property type="entry name" value="TTC_DH"/>
</dbReference>
<reference evidence="23" key="1">
    <citation type="submission" date="2022-08" db="EMBL/GenBank/DDBJ databases">
        <authorList>
            <person name="Li F."/>
        </authorList>
    </citation>
    <scope>NUCLEOTIDE SEQUENCE</scope>
    <source>
        <strain evidence="23">MQZ15Z-1</strain>
    </source>
</reference>
<comment type="catalytic activity">
    <reaction evidence="20">
        <text>(R)-malate + NAD(+) = pyruvate + CO2 + NADH</text>
        <dbReference type="Rhea" id="RHEA:18365"/>
        <dbReference type="ChEBI" id="CHEBI:15361"/>
        <dbReference type="ChEBI" id="CHEBI:15588"/>
        <dbReference type="ChEBI" id="CHEBI:16526"/>
        <dbReference type="ChEBI" id="CHEBI:57540"/>
        <dbReference type="ChEBI" id="CHEBI:57945"/>
        <dbReference type="EC" id="1.1.1.83"/>
    </reaction>
</comment>
<comment type="catalytic activity">
    <reaction evidence="1">
        <text>(2R,3R)-tartrate + H(+) = (R)-glycerate + CO2</text>
        <dbReference type="Rhea" id="RHEA:13317"/>
        <dbReference type="ChEBI" id="CHEBI:15378"/>
        <dbReference type="ChEBI" id="CHEBI:16526"/>
        <dbReference type="ChEBI" id="CHEBI:16659"/>
        <dbReference type="ChEBI" id="CHEBI:30924"/>
        <dbReference type="EC" id="4.1.1.73"/>
    </reaction>
</comment>
<evidence type="ECO:0000256" key="13">
    <source>
        <dbReference type="ARBA" id="ARBA00022723"/>
    </source>
</evidence>
<evidence type="ECO:0000256" key="8">
    <source>
        <dbReference type="ARBA" id="ARBA00005110"/>
    </source>
</evidence>
<evidence type="ECO:0000256" key="9">
    <source>
        <dbReference type="ARBA" id="ARBA00007769"/>
    </source>
</evidence>
<dbReference type="NCBIfam" id="TIGR02089">
    <property type="entry name" value="TTC"/>
    <property type="match status" value="1"/>
</dbReference>
<evidence type="ECO:0000256" key="17">
    <source>
        <dbReference type="ARBA" id="ARBA00030902"/>
    </source>
</evidence>
<protein>
    <recommendedName>
        <fullName evidence="17">D-malate dehydrogenase [decarboxylating]</fullName>
        <ecNumber evidence="11">1.1.1.83</ecNumber>
        <ecNumber evidence="12">1.1.1.93</ecNumber>
        <ecNumber evidence="10">4.1.1.73</ecNumber>
    </recommendedName>
</protein>